<dbReference type="InterPro" id="IPR050275">
    <property type="entry name" value="PGM_Phosphatase"/>
</dbReference>
<dbReference type="Proteomes" id="UP001157109">
    <property type="component" value="Unassembled WGS sequence"/>
</dbReference>
<evidence type="ECO:0000313" key="2">
    <source>
        <dbReference type="Proteomes" id="UP001157109"/>
    </source>
</evidence>
<dbReference type="InterPro" id="IPR013078">
    <property type="entry name" value="His_Pase_superF_clade-1"/>
</dbReference>
<dbReference type="GO" id="GO:0016853">
    <property type="term" value="F:isomerase activity"/>
    <property type="evidence" value="ECO:0007669"/>
    <property type="project" value="UniProtKB-KW"/>
</dbReference>
<keyword evidence="2" id="KW-1185">Reference proteome</keyword>
<dbReference type="SUPFAM" id="SSF53254">
    <property type="entry name" value="Phosphoglycerate mutase-like"/>
    <property type="match status" value="1"/>
</dbReference>
<dbReference type="CDD" id="cd07067">
    <property type="entry name" value="HP_PGM_like"/>
    <property type="match status" value="1"/>
</dbReference>
<keyword evidence="1" id="KW-0413">Isomerase</keyword>
<dbReference type="PANTHER" id="PTHR48100">
    <property type="entry name" value="BROAD-SPECIFICITY PHOSPHATASE YOR283W-RELATED"/>
    <property type="match status" value="1"/>
</dbReference>
<accession>A0ABQ6HT37</accession>
<sequence>MRLLLVRHGQTSSNVAGALDTATPGADLTELGREQADAIVPAFAGERVDAIYTSTLVRTQQTAAPLAADRGLEPTVRAGLREVGAGDVEMRTDEDAMRIYFLTLLSWAGGDLEVGMPGAETGHEALGRFDAVVDEIWAEAEASGRTDQTVAVFSHGAILRLWACLRCANLAPDYLGDRHLSNTGVIVVEGSPGAWTALSWEDDAIGGDALTDLAHDGPAAG</sequence>
<evidence type="ECO:0000313" key="1">
    <source>
        <dbReference type="EMBL" id="GMA20988.1"/>
    </source>
</evidence>
<dbReference type="EMBL" id="BSUJ01000001">
    <property type="protein sequence ID" value="GMA20988.1"/>
    <property type="molecule type" value="Genomic_DNA"/>
</dbReference>
<protein>
    <submittedName>
        <fullName evidence="1">Isomerase</fullName>
    </submittedName>
</protein>
<dbReference type="Pfam" id="PF00300">
    <property type="entry name" value="His_Phos_1"/>
    <property type="match status" value="1"/>
</dbReference>
<dbReference type="PANTHER" id="PTHR48100:SF58">
    <property type="entry name" value="PE-PGRS FAMILY PROTEIN PE_PGRS11"/>
    <property type="match status" value="1"/>
</dbReference>
<dbReference type="InterPro" id="IPR029033">
    <property type="entry name" value="His_PPase_superfam"/>
</dbReference>
<dbReference type="Gene3D" id="3.40.50.1240">
    <property type="entry name" value="Phosphoglycerate mutase-like"/>
    <property type="match status" value="1"/>
</dbReference>
<proteinExistence type="predicted"/>
<comment type="caution">
    <text evidence="1">The sequence shown here is derived from an EMBL/GenBank/DDBJ whole genome shotgun (WGS) entry which is preliminary data.</text>
</comment>
<dbReference type="InterPro" id="IPR001345">
    <property type="entry name" value="PG/BPGM_mutase_AS"/>
</dbReference>
<dbReference type="RefSeq" id="WP_241441318.1">
    <property type="nucleotide sequence ID" value="NZ_BSUJ01000001.1"/>
</dbReference>
<name>A0ABQ6HT37_9MICO</name>
<dbReference type="PROSITE" id="PS00175">
    <property type="entry name" value="PG_MUTASE"/>
    <property type="match status" value="1"/>
</dbReference>
<reference evidence="2" key="1">
    <citation type="journal article" date="2019" name="Int. J. Syst. Evol. Microbiol.">
        <title>The Global Catalogue of Microorganisms (GCM) 10K type strain sequencing project: providing services to taxonomists for standard genome sequencing and annotation.</title>
        <authorList>
            <consortium name="The Broad Institute Genomics Platform"/>
            <consortium name="The Broad Institute Genome Sequencing Center for Infectious Disease"/>
            <person name="Wu L."/>
            <person name="Ma J."/>
        </authorList>
    </citation>
    <scope>NUCLEOTIDE SEQUENCE [LARGE SCALE GENOMIC DNA]</scope>
    <source>
        <strain evidence="2">NBRC 105830</strain>
    </source>
</reference>
<dbReference type="SMART" id="SM00855">
    <property type="entry name" value="PGAM"/>
    <property type="match status" value="1"/>
</dbReference>
<gene>
    <name evidence="1" type="ORF">GCM10025862_30090</name>
</gene>
<organism evidence="1 2">
    <name type="scientific">Arsenicicoccus piscis</name>
    <dbReference type="NCBI Taxonomy" id="673954"/>
    <lineage>
        <taxon>Bacteria</taxon>
        <taxon>Bacillati</taxon>
        <taxon>Actinomycetota</taxon>
        <taxon>Actinomycetes</taxon>
        <taxon>Micrococcales</taxon>
        <taxon>Intrasporangiaceae</taxon>
        <taxon>Arsenicicoccus</taxon>
    </lineage>
</organism>